<evidence type="ECO:0000313" key="2">
    <source>
        <dbReference type="Proteomes" id="UP000237889"/>
    </source>
</evidence>
<accession>A0A2S0N9R9</accession>
<dbReference type="AlphaFoldDB" id="A0A2S0N9R9"/>
<reference evidence="1 2" key="1">
    <citation type="submission" date="2018-03" db="EMBL/GenBank/DDBJ databases">
        <title>Genome sequencing of Phreatobacter sp.</title>
        <authorList>
            <person name="Kim S.-J."/>
            <person name="Heo J."/>
            <person name="Kwon S.-W."/>
        </authorList>
    </citation>
    <scope>NUCLEOTIDE SEQUENCE [LARGE SCALE GENOMIC DNA]</scope>
    <source>
        <strain evidence="1 2">S-12</strain>
    </source>
</reference>
<dbReference type="KEGG" id="phr:C6569_07365"/>
<gene>
    <name evidence="1" type="ORF">C6569_07365</name>
</gene>
<dbReference type="Proteomes" id="UP000237889">
    <property type="component" value="Chromosome"/>
</dbReference>
<evidence type="ECO:0000313" key="1">
    <source>
        <dbReference type="EMBL" id="AVO44895.1"/>
    </source>
</evidence>
<proteinExistence type="predicted"/>
<dbReference type="EMBL" id="CP027668">
    <property type="protein sequence ID" value="AVO44895.1"/>
    <property type="molecule type" value="Genomic_DNA"/>
</dbReference>
<name>A0A2S0N9R9_9HYPH</name>
<keyword evidence="2" id="KW-1185">Reference proteome</keyword>
<organism evidence="1 2">
    <name type="scientific">Phreatobacter cathodiphilus</name>
    <dbReference type="NCBI Taxonomy" id="1868589"/>
    <lineage>
        <taxon>Bacteria</taxon>
        <taxon>Pseudomonadati</taxon>
        <taxon>Pseudomonadota</taxon>
        <taxon>Alphaproteobacteria</taxon>
        <taxon>Hyphomicrobiales</taxon>
        <taxon>Phreatobacteraceae</taxon>
        <taxon>Phreatobacter</taxon>
    </lineage>
</organism>
<protein>
    <submittedName>
        <fullName evidence="1">Uncharacterized protein</fullName>
    </submittedName>
</protein>
<sequence length="67" mass="6789">MAAAGAAWAAPPAAATATAPAAAAKKVRRWIILNPPESCPGASGETVLPRLTRRQVASFPNVSGDCF</sequence>